<comment type="caution">
    <text evidence="1">The sequence shown here is derived from an EMBL/GenBank/DDBJ whole genome shotgun (WGS) entry which is preliminary data.</text>
</comment>
<reference evidence="1" key="1">
    <citation type="submission" date="2023-03" db="EMBL/GenBank/DDBJ databases">
        <title>Massive genome expansion in bonnet fungi (Mycena s.s.) driven by repeated elements and novel gene families across ecological guilds.</title>
        <authorList>
            <consortium name="Lawrence Berkeley National Laboratory"/>
            <person name="Harder C.B."/>
            <person name="Miyauchi S."/>
            <person name="Viragh M."/>
            <person name="Kuo A."/>
            <person name="Thoen E."/>
            <person name="Andreopoulos B."/>
            <person name="Lu D."/>
            <person name="Skrede I."/>
            <person name="Drula E."/>
            <person name="Henrissat B."/>
            <person name="Morin E."/>
            <person name="Kohler A."/>
            <person name="Barry K."/>
            <person name="LaButti K."/>
            <person name="Morin E."/>
            <person name="Salamov A."/>
            <person name="Lipzen A."/>
            <person name="Mereny Z."/>
            <person name="Hegedus B."/>
            <person name="Baldrian P."/>
            <person name="Stursova M."/>
            <person name="Weitz H."/>
            <person name="Taylor A."/>
            <person name="Grigoriev I.V."/>
            <person name="Nagy L.G."/>
            <person name="Martin F."/>
            <person name="Kauserud H."/>
        </authorList>
    </citation>
    <scope>NUCLEOTIDE SEQUENCE</scope>
    <source>
        <strain evidence="1">CBHHK067</strain>
    </source>
</reference>
<keyword evidence="2" id="KW-1185">Reference proteome</keyword>
<proteinExistence type="predicted"/>
<evidence type="ECO:0000313" key="1">
    <source>
        <dbReference type="EMBL" id="KAJ7652587.1"/>
    </source>
</evidence>
<sequence>MNRYNDSGFGWAYVDPTGWTIVWKEGEAIADAKSFGVLKHETLSTYLAPGNVPVTQAYFDNTECLAEQEQTRNVKYYNQRLGKRKRGDDTVEPGSQEALEAFACRCQELLKAVAITDAAATADATTANAAGTAAARKEC</sequence>
<dbReference type="Proteomes" id="UP001221757">
    <property type="component" value="Unassembled WGS sequence"/>
</dbReference>
<protein>
    <submittedName>
        <fullName evidence="1">Uncharacterized protein</fullName>
    </submittedName>
</protein>
<organism evidence="1 2">
    <name type="scientific">Mycena rosella</name>
    <name type="common">Pink bonnet</name>
    <name type="synonym">Agaricus rosellus</name>
    <dbReference type="NCBI Taxonomy" id="1033263"/>
    <lineage>
        <taxon>Eukaryota</taxon>
        <taxon>Fungi</taxon>
        <taxon>Dikarya</taxon>
        <taxon>Basidiomycota</taxon>
        <taxon>Agaricomycotina</taxon>
        <taxon>Agaricomycetes</taxon>
        <taxon>Agaricomycetidae</taxon>
        <taxon>Agaricales</taxon>
        <taxon>Marasmiineae</taxon>
        <taxon>Mycenaceae</taxon>
        <taxon>Mycena</taxon>
    </lineage>
</organism>
<evidence type="ECO:0000313" key="2">
    <source>
        <dbReference type="Proteomes" id="UP001221757"/>
    </source>
</evidence>
<accession>A0AAD7CLY8</accession>
<name>A0AAD7CLY8_MYCRO</name>
<gene>
    <name evidence="1" type="ORF">B0H17DRAFT_1147331</name>
</gene>
<dbReference type="EMBL" id="JARKIE010000345">
    <property type="protein sequence ID" value="KAJ7652587.1"/>
    <property type="molecule type" value="Genomic_DNA"/>
</dbReference>
<dbReference type="AlphaFoldDB" id="A0AAD7CLY8"/>